<organism evidence="1 2">
    <name type="scientific">Hypsizygus marmoreus</name>
    <name type="common">White beech mushroom</name>
    <name type="synonym">Agaricus marmoreus</name>
    <dbReference type="NCBI Taxonomy" id="39966"/>
    <lineage>
        <taxon>Eukaryota</taxon>
        <taxon>Fungi</taxon>
        <taxon>Dikarya</taxon>
        <taxon>Basidiomycota</taxon>
        <taxon>Agaricomycotina</taxon>
        <taxon>Agaricomycetes</taxon>
        <taxon>Agaricomycetidae</taxon>
        <taxon>Agaricales</taxon>
        <taxon>Tricholomatineae</taxon>
        <taxon>Lyophyllaceae</taxon>
        <taxon>Hypsizygus</taxon>
    </lineage>
</organism>
<keyword evidence="2" id="KW-1185">Reference proteome</keyword>
<dbReference type="EMBL" id="LUEZ02000062">
    <property type="protein sequence ID" value="RDB20459.1"/>
    <property type="molecule type" value="Genomic_DNA"/>
</dbReference>
<evidence type="ECO:0000313" key="1">
    <source>
        <dbReference type="EMBL" id="RDB20459.1"/>
    </source>
</evidence>
<comment type="caution">
    <text evidence="1">The sequence shown here is derived from an EMBL/GenBank/DDBJ whole genome shotgun (WGS) entry which is preliminary data.</text>
</comment>
<dbReference type="InterPro" id="IPR011009">
    <property type="entry name" value="Kinase-like_dom_sf"/>
</dbReference>
<reference evidence="1" key="1">
    <citation type="submission" date="2018-04" db="EMBL/GenBank/DDBJ databases">
        <title>Whole genome sequencing of Hypsizygus marmoreus.</title>
        <authorList>
            <person name="Choi I.-G."/>
            <person name="Min B."/>
            <person name="Kim J.-G."/>
            <person name="Kim S."/>
            <person name="Oh Y.-L."/>
            <person name="Kong W.-S."/>
            <person name="Park H."/>
            <person name="Jeong J."/>
            <person name="Song E.-S."/>
        </authorList>
    </citation>
    <scope>NUCLEOTIDE SEQUENCE [LARGE SCALE GENOMIC DNA]</scope>
    <source>
        <strain evidence="1">51987-8</strain>
    </source>
</reference>
<accession>A0A369JE77</accession>
<dbReference type="SUPFAM" id="SSF56112">
    <property type="entry name" value="Protein kinase-like (PK-like)"/>
    <property type="match status" value="1"/>
</dbReference>
<proteinExistence type="predicted"/>
<dbReference type="AlphaFoldDB" id="A0A369JE77"/>
<protein>
    <recommendedName>
        <fullName evidence="3">Protein kinase domain-containing protein</fullName>
    </recommendedName>
</protein>
<sequence>MISIGKTQLVLRTESHIEVATLTMTITLNIGFEHDDIIFSFPFFPNIQQTQVGLKLLDASPAIVEVQTLRFFKPLDPHILPCDPRETLHTRKHALGKLEAWCGEWQPAERLQDIFSKEERMHVNLIVRVRQLGWPKPCSASTSAITYPVDEPLFSPFLDEQLSSFKTHQENRSTRVYCGRPAAAVHAIPPSLLHPVFAQFVEDCQTYSPTVLDHDCIDDLTYKMSDIFSCEGERIATLRDILRSNDMSFRIDEDTGIGLKHLTMGAMTSIFAILDGRGEVGVQGPEPLLHSIRVWMESVVRIEEQYPLYYTETNHPCLFILYFGPYISIAGGVYTDKRPNVQMLSPILPLHTHPTDTPSKMIGARCIGALKKAIKSLDAYYTSLTCDRSIHPQPDYPFPSSYTDITTEQLVHFRYLSQANKDKLVFFGQPRPAEPESICVKFVHQYSKDAHAVFATLGCAPKLRALERLPGGWFLVVMDDVRRHYRPYAPLTDRTPTLHTVVKASVQKVHELGYVHGNICHENLMVSIEDQTRFVLLGFDLAGKVGDGLKYPMNGTSSAELWRPPGAAYGLPILQEHDLKMIDHIFIDI</sequence>
<evidence type="ECO:0000313" key="2">
    <source>
        <dbReference type="Proteomes" id="UP000076154"/>
    </source>
</evidence>
<dbReference type="Proteomes" id="UP000076154">
    <property type="component" value="Unassembled WGS sequence"/>
</dbReference>
<evidence type="ECO:0008006" key="3">
    <source>
        <dbReference type="Google" id="ProtNLM"/>
    </source>
</evidence>
<dbReference type="InParanoid" id="A0A369JE77"/>
<name>A0A369JE77_HYPMA</name>
<dbReference type="STRING" id="39966.A0A369JE77"/>
<gene>
    <name evidence="1" type="ORF">Hypma_012434</name>
</gene>
<dbReference type="OrthoDB" id="4062651at2759"/>